<keyword evidence="9 12" id="KW-0446">Lipid-binding</keyword>
<dbReference type="GO" id="GO:0033177">
    <property type="term" value="C:proton-transporting two-sector ATPase complex, proton-transporting domain"/>
    <property type="evidence" value="ECO:0007669"/>
    <property type="project" value="InterPro"/>
</dbReference>
<feature type="site" description="Reversibly protonated during proton transport" evidence="12">
    <location>
        <position position="61"/>
    </location>
</feature>
<keyword evidence="10 12" id="KW-0472">Membrane</keyword>
<dbReference type="InterPro" id="IPR035921">
    <property type="entry name" value="F/V-ATP_Csub_sf"/>
</dbReference>
<evidence type="ECO:0000256" key="9">
    <source>
        <dbReference type="ARBA" id="ARBA00023121"/>
    </source>
</evidence>
<evidence type="ECO:0000256" key="7">
    <source>
        <dbReference type="ARBA" id="ARBA00022989"/>
    </source>
</evidence>
<dbReference type="HAMAP" id="MF_01396">
    <property type="entry name" value="ATP_synth_c_bact"/>
    <property type="match status" value="1"/>
</dbReference>
<dbReference type="STRING" id="1120996.SAMN02746066_02047"/>
<dbReference type="GO" id="GO:0045259">
    <property type="term" value="C:proton-transporting ATP synthase complex"/>
    <property type="evidence" value="ECO:0007669"/>
    <property type="project" value="UniProtKB-KW"/>
</dbReference>
<comment type="similarity">
    <text evidence="2 12">Belongs to the ATPase C chain family.</text>
</comment>
<sequence>MERAIVLAASAIGAGIAMIAGVGPGIGQGYAAGQGAAAVGRNPGARGNIMSTMLLGQAVAETTGLYGFAVAIILLYANPLLGKL</sequence>
<evidence type="ECO:0000259" key="13">
    <source>
        <dbReference type="Pfam" id="PF00137"/>
    </source>
</evidence>
<organism evidence="14 15">
    <name type="scientific">Anaerosporobacter mobilis DSM 15930</name>
    <dbReference type="NCBI Taxonomy" id="1120996"/>
    <lineage>
        <taxon>Bacteria</taxon>
        <taxon>Bacillati</taxon>
        <taxon>Bacillota</taxon>
        <taxon>Clostridia</taxon>
        <taxon>Lachnospirales</taxon>
        <taxon>Lachnospiraceae</taxon>
        <taxon>Anaerosporobacter</taxon>
    </lineage>
</organism>
<dbReference type="SUPFAM" id="SSF81333">
    <property type="entry name" value="F1F0 ATP synthase subunit C"/>
    <property type="match status" value="1"/>
</dbReference>
<comment type="function">
    <text evidence="12">Key component of the F(0) channel; it plays a direct role in translocation across the membrane. A homomeric c-ring of between 10-14 subunits forms the central stalk rotor element with the F(1) delta and epsilon subunits.</text>
</comment>
<evidence type="ECO:0000256" key="10">
    <source>
        <dbReference type="ARBA" id="ARBA00023136"/>
    </source>
</evidence>
<name>A0A1M7IZB9_9FIRM</name>
<keyword evidence="11 12" id="KW-0066">ATP synthesis</keyword>
<evidence type="ECO:0000256" key="11">
    <source>
        <dbReference type="ARBA" id="ARBA00023310"/>
    </source>
</evidence>
<evidence type="ECO:0000313" key="15">
    <source>
        <dbReference type="Proteomes" id="UP000184038"/>
    </source>
</evidence>
<feature type="domain" description="V-ATPase proteolipid subunit C-like" evidence="13">
    <location>
        <begin position="12"/>
        <end position="74"/>
    </location>
</feature>
<dbReference type="PANTHER" id="PTHR10031">
    <property type="entry name" value="ATP SYNTHASE LIPID-BINDING PROTEIN, MITOCHONDRIAL"/>
    <property type="match status" value="1"/>
</dbReference>
<evidence type="ECO:0000256" key="12">
    <source>
        <dbReference type="HAMAP-Rule" id="MF_01396"/>
    </source>
</evidence>
<dbReference type="GO" id="GO:0008289">
    <property type="term" value="F:lipid binding"/>
    <property type="evidence" value="ECO:0007669"/>
    <property type="project" value="UniProtKB-KW"/>
</dbReference>
<feature type="transmembrane region" description="Helical" evidence="12">
    <location>
        <begin position="55"/>
        <end position="77"/>
    </location>
</feature>
<comment type="function">
    <text evidence="12">F(1)F(0) ATP synthase produces ATP from ADP in the presence of a proton or sodium gradient. F-type ATPases consist of two structural domains, F(1) containing the extramembraneous catalytic core and F(0) containing the membrane proton channel, linked together by a central stalk and a peripheral stalk. During catalysis, ATP synthesis in the catalytic domain of F(1) is coupled via a rotary mechanism of the central stalk subunits to proton translocation.</text>
</comment>
<evidence type="ECO:0000256" key="3">
    <source>
        <dbReference type="ARBA" id="ARBA00022448"/>
    </source>
</evidence>
<accession>A0A1M7IZB9</accession>
<dbReference type="RefSeq" id="WP_073287090.1">
    <property type="nucleotide sequence ID" value="NZ_FRCP01000010.1"/>
</dbReference>
<keyword evidence="4 12" id="KW-0138">CF(0)</keyword>
<dbReference type="PRINTS" id="PR00124">
    <property type="entry name" value="ATPASEC"/>
</dbReference>
<reference evidence="14 15" key="1">
    <citation type="submission" date="2016-11" db="EMBL/GenBank/DDBJ databases">
        <authorList>
            <person name="Jaros S."/>
            <person name="Januszkiewicz K."/>
            <person name="Wedrychowicz H."/>
        </authorList>
    </citation>
    <scope>NUCLEOTIDE SEQUENCE [LARGE SCALE GENOMIC DNA]</scope>
    <source>
        <strain evidence="14 15">DSM 15930</strain>
    </source>
</reference>
<evidence type="ECO:0000256" key="2">
    <source>
        <dbReference type="ARBA" id="ARBA00006704"/>
    </source>
</evidence>
<dbReference type="NCBIfam" id="TIGR01260">
    <property type="entry name" value="ATP_synt_c"/>
    <property type="match status" value="1"/>
</dbReference>
<dbReference type="InterPro" id="IPR005953">
    <property type="entry name" value="ATP_synth_csu_bac/chlpt"/>
</dbReference>
<dbReference type="OrthoDB" id="9810379at2"/>
<dbReference type="PANTHER" id="PTHR10031:SF0">
    <property type="entry name" value="ATPASE PROTEIN 9"/>
    <property type="match status" value="1"/>
</dbReference>
<dbReference type="InterPro" id="IPR020537">
    <property type="entry name" value="ATP_synth_F0_csu_DDCD_BS"/>
</dbReference>
<dbReference type="Gene3D" id="1.20.120.610">
    <property type="entry name" value="lithium bound rotor ring of v- atpase"/>
    <property type="match status" value="1"/>
</dbReference>
<gene>
    <name evidence="12" type="primary">atpE</name>
    <name evidence="14" type="ORF">SAMN02746066_02047</name>
</gene>
<dbReference type="InterPro" id="IPR002379">
    <property type="entry name" value="ATPase_proteolipid_c-like_dom"/>
</dbReference>
<keyword evidence="6 12" id="KW-0375">Hydrogen ion transport</keyword>
<evidence type="ECO:0000256" key="5">
    <source>
        <dbReference type="ARBA" id="ARBA00022692"/>
    </source>
</evidence>
<dbReference type="EMBL" id="FRCP01000010">
    <property type="protein sequence ID" value="SHM46120.1"/>
    <property type="molecule type" value="Genomic_DNA"/>
</dbReference>
<evidence type="ECO:0000256" key="8">
    <source>
        <dbReference type="ARBA" id="ARBA00023065"/>
    </source>
</evidence>
<comment type="subcellular location">
    <subcellularLocation>
        <location evidence="12">Cell membrane</location>
        <topology evidence="12">Multi-pass membrane protein</topology>
    </subcellularLocation>
    <subcellularLocation>
        <location evidence="1">Membrane</location>
        <topology evidence="1">Multi-pass membrane protein</topology>
    </subcellularLocation>
</comment>
<dbReference type="AlphaFoldDB" id="A0A1M7IZB9"/>
<proteinExistence type="inferred from homology"/>
<dbReference type="Proteomes" id="UP000184038">
    <property type="component" value="Unassembled WGS sequence"/>
</dbReference>
<keyword evidence="5 12" id="KW-0812">Transmembrane</keyword>
<keyword evidence="3 12" id="KW-0813">Transport</keyword>
<dbReference type="GO" id="GO:0005886">
    <property type="term" value="C:plasma membrane"/>
    <property type="evidence" value="ECO:0007669"/>
    <property type="project" value="UniProtKB-SubCell"/>
</dbReference>
<evidence type="ECO:0000256" key="4">
    <source>
        <dbReference type="ARBA" id="ARBA00022547"/>
    </source>
</evidence>
<dbReference type="Pfam" id="PF00137">
    <property type="entry name" value="ATP-synt_C"/>
    <property type="match status" value="1"/>
</dbReference>
<keyword evidence="12" id="KW-1003">Cell membrane</keyword>
<evidence type="ECO:0000256" key="1">
    <source>
        <dbReference type="ARBA" id="ARBA00004141"/>
    </source>
</evidence>
<evidence type="ECO:0000313" key="14">
    <source>
        <dbReference type="EMBL" id="SHM46120.1"/>
    </source>
</evidence>
<evidence type="ECO:0000256" key="6">
    <source>
        <dbReference type="ARBA" id="ARBA00022781"/>
    </source>
</evidence>
<dbReference type="GO" id="GO:0046933">
    <property type="term" value="F:proton-transporting ATP synthase activity, rotational mechanism"/>
    <property type="evidence" value="ECO:0007669"/>
    <property type="project" value="UniProtKB-UniRule"/>
</dbReference>
<comment type="caution">
    <text evidence="12">Lacks conserved residue(s) required for the propagation of feature annotation.</text>
</comment>
<keyword evidence="15" id="KW-1185">Reference proteome</keyword>
<dbReference type="PROSITE" id="PS00605">
    <property type="entry name" value="ATPASE_C"/>
    <property type="match status" value="1"/>
</dbReference>
<dbReference type="InterPro" id="IPR000454">
    <property type="entry name" value="ATP_synth_F0_csu"/>
</dbReference>
<keyword evidence="7 12" id="KW-1133">Transmembrane helix</keyword>
<keyword evidence="8 12" id="KW-0406">Ion transport</keyword>
<protein>
    <recommendedName>
        <fullName evidence="12">ATP synthase subunit c</fullName>
    </recommendedName>
    <alternativeName>
        <fullName evidence="12">ATP synthase F(0) sector subunit c</fullName>
    </alternativeName>
    <alternativeName>
        <fullName evidence="12">F-type ATPase subunit c</fullName>
        <shortName evidence="12">F-ATPase subunit c</shortName>
    </alternativeName>
    <alternativeName>
        <fullName evidence="12">Lipid-binding protein</fullName>
    </alternativeName>
</protein>